<dbReference type="Gramene" id="AUR62029376-RA">
    <property type="protein sequence ID" value="AUR62029376-RA:cds"/>
    <property type="gene ID" value="AUR62029376"/>
</dbReference>
<dbReference type="EnsemblPlants" id="AUR62029376-RA">
    <property type="protein sequence ID" value="AUR62029376-RA:cds"/>
    <property type="gene ID" value="AUR62029376"/>
</dbReference>
<feature type="coiled-coil region" evidence="1">
    <location>
        <begin position="41"/>
        <end position="68"/>
    </location>
</feature>
<protein>
    <submittedName>
        <fullName evidence="2">Uncharacterized protein</fullName>
    </submittedName>
</protein>
<keyword evidence="1" id="KW-0175">Coiled coil</keyword>
<reference evidence="2" key="2">
    <citation type="submission" date="2021-03" db="UniProtKB">
        <authorList>
            <consortium name="EnsemblPlants"/>
        </authorList>
    </citation>
    <scope>IDENTIFICATION</scope>
</reference>
<organism evidence="2 3">
    <name type="scientific">Chenopodium quinoa</name>
    <name type="common">Quinoa</name>
    <dbReference type="NCBI Taxonomy" id="63459"/>
    <lineage>
        <taxon>Eukaryota</taxon>
        <taxon>Viridiplantae</taxon>
        <taxon>Streptophyta</taxon>
        <taxon>Embryophyta</taxon>
        <taxon>Tracheophyta</taxon>
        <taxon>Spermatophyta</taxon>
        <taxon>Magnoliopsida</taxon>
        <taxon>eudicotyledons</taxon>
        <taxon>Gunneridae</taxon>
        <taxon>Pentapetalae</taxon>
        <taxon>Caryophyllales</taxon>
        <taxon>Chenopodiaceae</taxon>
        <taxon>Chenopodioideae</taxon>
        <taxon>Atripliceae</taxon>
        <taxon>Chenopodium</taxon>
    </lineage>
</organism>
<dbReference type="OMA" id="AMQTERT"/>
<proteinExistence type="predicted"/>
<accession>A0A803MHC4</accession>
<dbReference type="Proteomes" id="UP000596660">
    <property type="component" value="Unplaced"/>
</dbReference>
<dbReference type="PANTHER" id="PTHR34689:SF1">
    <property type="entry name" value="NUCLEIC ACID-BINDING PROTEIN"/>
    <property type="match status" value="1"/>
</dbReference>
<reference evidence="2" key="1">
    <citation type="journal article" date="2017" name="Nature">
        <title>The genome of Chenopodium quinoa.</title>
        <authorList>
            <person name="Jarvis D.E."/>
            <person name="Ho Y.S."/>
            <person name="Lightfoot D.J."/>
            <person name="Schmoeckel S.M."/>
            <person name="Li B."/>
            <person name="Borm T.J.A."/>
            <person name="Ohyanagi H."/>
            <person name="Mineta K."/>
            <person name="Michell C.T."/>
            <person name="Saber N."/>
            <person name="Kharbatia N.M."/>
            <person name="Rupper R.R."/>
            <person name="Sharp A.R."/>
            <person name="Dally N."/>
            <person name="Boughton B.A."/>
            <person name="Woo Y.H."/>
            <person name="Gao G."/>
            <person name="Schijlen E.G.W.M."/>
            <person name="Guo X."/>
            <person name="Momin A.A."/>
            <person name="Negrao S."/>
            <person name="Al-Babili S."/>
            <person name="Gehring C."/>
            <person name="Roessner U."/>
            <person name="Jung C."/>
            <person name="Murphy K."/>
            <person name="Arold S.T."/>
            <person name="Gojobori T."/>
            <person name="van der Linden C.G."/>
            <person name="van Loo E.N."/>
            <person name="Jellen E.N."/>
            <person name="Maughan P.J."/>
            <person name="Tester M."/>
        </authorList>
    </citation>
    <scope>NUCLEOTIDE SEQUENCE [LARGE SCALE GENOMIC DNA]</scope>
    <source>
        <strain evidence="2">cv. PI 614886</strain>
    </source>
</reference>
<name>A0A803MHC4_CHEQI</name>
<evidence type="ECO:0000313" key="3">
    <source>
        <dbReference type="Proteomes" id="UP000596660"/>
    </source>
</evidence>
<dbReference type="PANTHER" id="PTHR34689">
    <property type="entry name" value="NUCLEIC ACID-BINDING PROTEIN"/>
    <property type="match status" value="1"/>
</dbReference>
<evidence type="ECO:0000256" key="1">
    <source>
        <dbReference type="SAM" id="Coils"/>
    </source>
</evidence>
<keyword evidence="3" id="KW-1185">Reference proteome</keyword>
<sequence>MVDPLPHPRYYNLDIYHRNKMEKEMKKGFKKVVQTERTVFNDEEQRRHEMMQVREKQKEQEVEALKDAMKSGMAQAMIEQARLKEEMAYLFKIGNIEAATAIQKKLDPDVPM</sequence>
<dbReference type="AlphaFoldDB" id="A0A803MHC4"/>
<evidence type="ECO:0000313" key="2">
    <source>
        <dbReference type="EnsemblPlants" id="AUR62029376-RA:cds"/>
    </source>
</evidence>